<feature type="region of interest" description="Disordered" evidence="1">
    <location>
        <begin position="363"/>
        <end position="433"/>
    </location>
</feature>
<evidence type="ECO:0000313" key="5">
    <source>
        <dbReference type="Proteomes" id="UP000007148"/>
    </source>
</evidence>
<accession>G4TLT7</accession>
<sequence length="433" mass="48520">MSLAQLADIFANVELTKYFSAIGFTILLYDSLLTFGDEVRLLWDERWTIVKVLFYVNRVLSFWFISINTYHLTGFAPPFSQTFCQVLILTTGYGAIICFGMTNWLLLARAIALWGNSRHVVWTMTMFFLVSYLATITMATVASLQLTPNIFYSPASKTCAVLIRPTTFGAIWVPSVVFEMVLFGLLLTKLIQHARQTSAGLTTRLIRTLYRDGITYLVVILTLRLFNLIAWASLPLSLIYIGIFLLWSSTTVLLTRMHLNLKAIGATTSFDEQSIDVIPPNRDLKGKGRVPIESIKVSPDIEFAHPSATPTDTIRYTISLPGPAIPISLTGPKARVPTEEREISGVAETSNGRRWKLPNLVSGKRSKRRDAESGQSFELNSNIFPGGTRFDPDEVDGYHEHTYTRRSLSQSVGSHMSTRPQEPVPALPPSRRF</sequence>
<dbReference type="InterPro" id="IPR045340">
    <property type="entry name" value="DUF6533"/>
</dbReference>
<evidence type="ECO:0000256" key="1">
    <source>
        <dbReference type="SAM" id="MobiDB-lite"/>
    </source>
</evidence>
<keyword evidence="5" id="KW-1185">Reference proteome</keyword>
<feature type="domain" description="DUF6533" evidence="3">
    <location>
        <begin position="18"/>
        <end position="62"/>
    </location>
</feature>
<evidence type="ECO:0000256" key="2">
    <source>
        <dbReference type="SAM" id="Phobius"/>
    </source>
</evidence>
<feature type="transmembrane region" description="Helical" evidence="2">
    <location>
        <begin position="171"/>
        <end position="192"/>
    </location>
</feature>
<organism evidence="4 5">
    <name type="scientific">Serendipita indica (strain DSM 11827)</name>
    <name type="common">Root endophyte fungus</name>
    <name type="synonym">Piriformospora indica</name>
    <dbReference type="NCBI Taxonomy" id="1109443"/>
    <lineage>
        <taxon>Eukaryota</taxon>
        <taxon>Fungi</taxon>
        <taxon>Dikarya</taxon>
        <taxon>Basidiomycota</taxon>
        <taxon>Agaricomycotina</taxon>
        <taxon>Agaricomycetes</taxon>
        <taxon>Sebacinales</taxon>
        <taxon>Serendipitaceae</taxon>
        <taxon>Serendipita</taxon>
    </lineage>
</organism>
<proteinExistence type="predicted"/>
<dbReference type="EMBL" id="CAFZ01000156">
    <property type="protein sequence ID" value="CCA72280.1"/>
    <property type="molecule type" value="Genomic_DNA"/>
</dbReference>
<evidence type="ECO:0000259" key="3">
    <source>
        <dbReference type="Pfam" id="PF20151"/>
    </source>
</evidence>
<feature type="compositionally biased region" description="Pro residues" evidence="1">
    <location>
        <begin position="422"/>
        <end position="433"/>
    </location>
</feature>
<dbReference type="AlphaFoldDB" id="G4TLT7"/>
<evidence type="ECO:0000313" key="4">
    <source>
        <dbReference type="EMBL" id="CCA72280.1"/>
    </source>
</evidence>
<reference evidence="4 5" key="1">
    <citation type="journal article" date="2011" name="PLoS Pathog.">
        <title>Endophytic Life Strategies Decoded by Genome and Transcriptome Analyses of the Mutualistic Root Symbiont Piriformospora indica.</title>
        <authorList>
            <person name="Zuccaro A."/>
            <person name="Lahrmann U."/>
            <person name="Guldener U."/>
            <person name="Langen G."/>
            <person name="Pfiffi S."/>
            <person name="Biedenkopf D."/>
            <person name="Wong P."/>
            <person name="Samans B."/>
            <person name="Grimm C."/>
            <person name="Basiewicz M."/>
            <person name="Murat C."/>
            <person name="Martin F."/>
            <person name="Kogel K.H."/>
        </authorList>
    </citation>
    <scope>NUCLEOTIDE SEQUENCE [LARGE SCALE GENOMIC DNA]</scope>
    <source>
        <strain evidence="4 5">DSM 11827</strain>
    </source>
</reference>
<keyword evidence="2" id="KW-0472">Membrane</keyword>
<feature type="transmembrane region" description="Helical" evidence="2">
    <location>
        <begin position="120"/>
        <end position="144"/>
    </location>
</feature>
<dbReference type="Proteomes" id="UP000007148">
    <property type="component" value="Unassembled WGS sequence"/>
</dbReference>
<feature type="transmembrane region" description="Helical" evidence="2">
    <location>
        <begin position="48"/>
        <end position="66"/>
    </location>
</feature>
<feature type="transmembrane region" description="Helical" evidence="2">
    <location>
        <begin position="18"/>
        <end position="36"/>
    </location>
</feature>
<name>G4TLT7_SERID</name>
<feature type="compositionally biased region" description="Polar residues" evidence="1">
    <location>
        <begin position="373"/>
        <end position="383"/>
    </location>
</feature>
<dbReference type="InParanoid" id="G4TLT7"/>
<dbReference type="eggNOG" id="ENOG502SNIP">
    <property type="taxonomic scope" value="Eukaryota"/>
</dbReference>
<dbReference type="OrthoDB" id="2638860at2759"/>
<feature type="transmembrane region" description="Helical" evidence="2">
    <location>
        <begin position="86"/>
        <end position="108"/>
    </location>
</feature>
<dbReference type="HOGENOM" id="CLU_633283_0_0_1"/>
<protein>
    <recommendedName>
        <fullName evidence="3">DUF6533 domain-containing protein</fullName>
    </recommendedName>
</protein>
<comment type="caution">
    <text evidence="4">The sequence shown here is derived from an EMBL/GenBank/DDBJ whole genome shotgun (WGS) entry which is preliminary data.</text>
</comment>
<keyword evidence="2" id="KW-0812">Transmembrane</keyword>
<keyword evidence="2" id="KW-1133">Transmembrane helix</keyword>
<feature type="compositionally biased region" description="Polar residues" evidence="1">
    <location>
        <begin position="405"/>
        <end position="420"/>
    </location>
</feature>
<gene>
    <name evidence="4" type="ORF">PIIN_06214</name>
</gene>
<dbReference type="Pfam" id="PF20151">
    <property type="entry name" value="DUF6533"/>
    <property type="match status" value="1"/>
</dbReference>
<feature type="compositionally biased region" description="Basic and acidic residues" evidence="1">
    <location>
        <begin position="390"/>
        <end position="403"/>
    </location>
</feature>